<feature type="transmembrane region" description="Helical" evidence="2">
    <location>
        <begin position="409"/>
        <end position="432"/>
    </location>
</feature>
<evidence type="ECO:0000313" key="3">
    <source>
        <dbReference type="EMBL" id="KAB1217347.1"/>
    </source>
</evidence>
<feature type="compositionally biased region" description="Polar residues" evidence="1">
    <location>
        <begin position="1"/>
        <end position="11"/>
    </location>
</feature>
<gene>
    <name evidence="3" type="ORF">CJ030_MR4G020974</name>
</gene>
<comment type="caution">
    <text evidence="3">The sequence shown here is derived from an EMBL/GenBank/DDBJ whole genome shotgun (WGS) entry which is preliminary data.</text>
</comment>
<dbReference type="Pfam" id="PF03140">
    <property type="entry name" value="DUF247"/>
    <property type="match status" value="1"/>
</dbReference>
<evidence type="ECO:0000313" key="4">
    <source>
        <dbReference type="Proteomes" id="UP000516437"/>
    </source>
</evidence>
<dbReference type="Proteomes" id="UP000516437">
    <property type="component" value="Chromosome 4"/>
</dbReference>
<organism evidence="3 4">
    <name type="scientific">Morella rubra</name>
    <name type="common">Chinese bayberry</name>
    <dbReference type="NCBI Taxonomy" id="262757"/>
    <lineage>
        <taxon>Eukaryota</taxon>
        <taxon>Viridiplantae</taxon>
        <taxon>Streptophyta</taxon>
        <taxon>Embryophyta</taxon>
        <taxon>Tracheophyta</taxon>
        <taxon>Spermatophyta</taxon>
        <taxon>Magnoliopsida</taxon>
        <taxon>eudicotyledons</taxon>
        <taxon>Gunneridae</taxon>
        <taxon>Pentapetalae</taxon>
        <taxon>rosids</taxon>
        <taxon>fabids</taxon>
        <taxon>Fagales</taxon>
        <taxon>Myricaceae</taxon>
        <taxon>Morella</taxon>
    </lineage>
</organism>
<evidence type="ECO:0000256" key="2">
    <source>
        <dbReference type="SAM" id="Phobius"/>
    </source>
</evidence>
<keyword evidence="2" id="KW-1133">Transmembrane helix</keyword>
<name>A0A6A1VZP8_9ROSI</name>
<sequence>MADSNGSNETSIDIRDESMVSSMQQKLRKKSPTSSHCSIFRVHKRLRKPNEKVFTPQLVSIGPFHHGTKELQPMEEIKQWYLHGLLNRRPTKETSLECFVEVIGSVEEGCRECYSENFSSCTREKFIEMMVVDGCFTIEFFCKVMEAVLREKEDPVFTTSWMVWEIVSDLLLLENQLPLCVLDLLFNLTKTNDDEGDSLLNLVAFSFNLYALPMTRDCPDLRKTPYSDHKHLLDFLRNYLLCFRGIQRVPHETWDPIPSVTELLQAGVKFKTGDANNLLDVTFKDGVMIIPQVTIRENTESLFRNLIAFEQFDPSTSYEFTSFAVLLDNLINSSSDIVFLRQQGILQIFSRTEDTEHLINRLCKDKWFFVSSYAKLHKEVNAYYNRRRHRWQAILKRDYFNNPWTSMSVVAASLILGLTLLQTMYTVLSYYVRR</sequence>
<keyword evidence="2" id="KW-0472">Membrane</keyword>
<reference evidence="3 4" key="1">
    <citation type="journal article" date="2019" name="Plant Biotechnol. J.">
        <title>The red bayberry genome and genetic basis of sex determination.</title>
        <authorList>
            <person name="Jia H.M."/>
            <person name="Jia H.J."/>
            <person name="Cai Q.L."/>
            <person name="Wang Y."/>
            <person name="Zhao H.B."/>
            <person name="Yang W.F."/>
            <person name="Wang G.Y."/>
            <person name="Li Y.H."/>
            <person name="Zhan D.L."/>
            <person name="Shen Y.T."/>
            <person name="Niu Q.F."/>
            <person name="Chang L."/>
            <person name="Qiu J."/>
            <person name="Zhao L."/>
            <person name="Xie H.B."/>
            <person name="Fu W.Y."/>
            <person name="Jin J."/>
            <person name="Li X.W."/>
            <person name="Jiao Y."/>
            <person name="Zhou C.C."/>
            <person name="Tu T."/>
            <person name="Chai C.Y."/>
            <person name="Gao J.L."/>
            <person name="Fan L.J."/>
            <person name="van de Weg E."/>
            <person name="Wang J.Y."/>
            <person name="Gao Z.S."/>
        </authorList>
    </citation>
    <scope>NUCLEOTIDE SEQUENCE [LARGE SCALE GENOMIC DNA]</scope>
    <source>
        <tissue evidence="3">Leaves</tissue>
    </source>
</reference>
<dbReference type="PANTHER" id="PTHR31170">
    <property type="entry name" value="BNAC04G53230D PROTEIN"/>
    <property type="match status" value="1"/>
</dbReference>
<proteinExistence type="predicted"/>
<feature type="region of interest" description="Disordered" evidence="1">
    <location>
        <begin position="1"/>
        <end position="35"/>
    </location>
</feature>
<protein>
    <submittedName>
        <fullName evidence="3">Uncharacterized protein</fullName>
    </submittedName>
</protein>
<dbReference type="OrthoDB" id="1862127at2759"/>
<dbReference type="AlphaFoldDB" id="A0A6A1VZP8"/>
<evidence type="ECO:0000256" key="1">
    <source>
        <dbReference type="SAM" id="MobiDB-lite"/>
    </source>
</evidence>
<keyword evidence="4" id="KW-1185">Reference proteome</keyword>
<accession>A0A6A1VZP8</accession>
<dbReference type="InterPro" id="IPR004158">
    <property type="entry name" value="DUF247_pln"/>
</dbReference>
<keyword evidence="2" id="KW-0812">Transmembrane</keyword>
<dbReference type="PANTHER" id="PTHR31170:SF17">
    <property type="match status" value="1"/>
</dbReference>
<dbReference type="EMBL" id="RXIC02000022">
    <property type="protein sequence ID" value="KAB1217347.1"/>
    <property type="molecule type" value="Genomic_DNA"/>
</dbReference>